<dbReference type="FunFam" id="1.10.630.10:FF:000182">
    <property type="entry name" value="Cytochrome P450 3A4"/>
    <property type="match status" value="1"/>
</dbReference>
<evidence type="ECO:0000256" key="9">
    <source>
        <dbReference type="RuleBase" id="RU000461"/>
    </source>
</evidence>
<dbReference type="GO" id="GO:0004497">
    <property type="term" value="F:monooxygenase activity"/>
    <property type="evidence" value="ECO:0007669"/>
    <property type="project" value="UniProtKB-KW"/>
</dbReference>
<keyword evidence="5 9" id="KW-0560">Oxidoreductase</keyword>
<reference evidence="11" key="1">
    <citation type="submission" date="2022-10" db="EMBL/GenBank/DDBJ databases">
        <title>Genome assembly of Pristionchus species.</title>
        <authorList>
            <person name="Yoshida K."/>
            <person name="Sommer R.J."/>
        </authorList>
    </citation>
    <scope>NUCLEOTIDE SEQUENCE [LARGE SCALE GENOMIC DNA]</scope>
    <source>
        <strain evidence="11">RS5460</strain>
    </source>
</reference>
<protein>
    <recommendedName>
        <fullName evidence="12">Cytochrome P450</fullName>
    </recommendedName>
</protein>
<evidence type="ECO:0000256" key="2">
    <source>
        <dbReference type="ARBA" id="ARBA00010617"/>
    </source>
</evidence>
<proteinExistence type="inferred from homology"/>
<dbReference type="GO" id="GO:0020037">
    <property type="term" value="F:heme binding"/>
    <property type="evidence" value="ECO:0007669"/>
    <property type="project" value="InterPro"/>
</dbReference>
<dbReference type="InterPro" id="IPR001128">
    <property type="entry name" value="Cyt_P450"/>
</dbReference>
<evidence type="ECO:0000313" key="10">
    <source>
        <dbReference type="EMBL" id="GMR44923.1"/>
    </source>
</evidence>
<comment type="cofactor">
    <cofactor evidence="1 8">
        <name>heme</name>
        <dbReference type="ChEBI" id="CHEBI:30413"/>
    </cofactor>
</comment>
<comment type="caution">
    <text evidence="10">The sequence shown here is derived from an EMBL/GenBank/DDBJ whole genome shotgun (WGS) entry which is preliminary data.</text>
</comment>
<dbReference type="InterPro" id="IPR036396">
    <property type="entry name" value="Cyt_P450_sf"/>
</dbReference>
<dbReference type="Proteomes" id="UP001328107">
    <property type="component" value="Unassembled WGS sequence"/>
</dbReference>
<evidence type="ECO:0000256" key="8">
    <source>
        <dbReference type="PIRSR" id="PIRSR602401-1"/>
    </source>
</evidence>
<evidence type="ECO:0000256" key="5">
    <source>
        <dbReference type="ARBA" id="ARBA00023002"/>
    </source>
</evidence>
<evidence type="ECO:0008006" key="12">
    <source>
        <dbReference type="Google" id="ProtNLM"/>
    </source>
</evidence>
<keyword evidence="11" id="KW-1185">Reference proteome</keyword>
<accession>A0AAN5HXK7</accession>
<dbReference type="GO" id="GO:0016705">
    <property type="term" value="F:oxidoreductase activity, acting on paired donors, with incorporation or reduction of molecular oxygen"/>
    <property type="evidence" value="ECO:0007669"/>
    <property type="project" value="InterPro"/>
</dbReference>
<evidence type="ECO:0000256" key="7">
    <source>
        <dbReference type="ARBA" id="ARBA00023033"/>
    </source>
</evidence>
<organism evidence="10 11">
    <name type="scientific">Pristionchus mayeri</name>
    <dbReference type="NCBI Taxonomy" id="1317129"/>
    <lineage>
        <taxon>Eukaryota</taxon>
        <taxon>Metazoa</taxon>
        <taxon>Ecdysozoa</taxon>
        <taxon>Nematoda</taxon>
        <taxon>Chromadorea</taxon>
        <taxon>Rhabditida</taxon>
        <taxon>Rhabditina</taxon>
        <taxon>Diplogasteromorpha</taxon>
        <taxon>Diplogasteroidea</taxon>
        <taxon>Neodiplogasteridae</taxon>
        <taxon>Pristionchus</taxon>
    </lineage>
</organism>
<dbReference type="GO" id="GO:0005506">
    <property type="term" value="F:iron ion binding"/>
    <property type="evidence" value="ECO:0007669"/>
    <property type="project" value="InterPro"/>
</dbReference>
<evidence type="ECO:0000313" key="11">
    <source>
        <dbReference type="Proteomes" id="UP001328107"/>
    </source>
</evidence>
<keyword evidence="6 8" id="KW-0408">Iron</keyword>
<dbReference type="AlphaFoldDB" id="A0AAN5HXK7"/>
<keyword evidence="4 8" id="KW-0479">Metal-binding</keyword>
<keyword evidence="3 8" id="KW-0349">Heme</keyword>
<dbReference type="PRINTS" id="PR00463">
    <property type="entry name" value="EP450I"/>
</dbReference>
<feature type="non-terminal residue" evidence="10">
    <location>
        <position position="1"/>
    </location>
</feature>
<dbReference type="SUPFAM" id="SSF48264">
    <property type="entry name" value="Cytochrome P450"/>
    <property type="match status" value="1"/>
</dbReference>
<evidence type="ECO:0000256" key="3">
    <source>
        <dbReference type="ARBA" id="ARBA00022617"/>
    </source>
</evidence>
<dbReference type="InterPro" id="IPR050476">
    <property type="entry name" value="Insect_CytP450_Detox"/>
</dbReference>
<sequence>FYRRSSTYWTRWGVTAVPPSSIFFGHTKDVLQKSYPRALKFRDWGKKFSKTYGIKEGLDNTLVTSDIRIVHEVFVKQFDNFHSRKHVVLGPNLEKGTSVHLFQARGARWKRLLSLSAPSFSVGNLKKVKPIIEDSALNMLRIMEERHGNGATFSFHQFFCEYSMDSICRLVMGQESTQIFHNHRVVVVQSLFLRDFDSLIVHLLFAVPPLVPILRWAMETVGIISFKFYQKLYAAINRNHYVHFGTQGRHPDEMMDSKDFIDFFLDFAVEKTGEEQVEFKNKHALNTNLSVDEVVAQAVVFLLAGFDTTSNSLAFTSWMIASHPEIQRPCQEEIDEICNHESISYDELGRLEYLEAVCKETLRFYPLGTFANSRQCMTDTEVCGMFIENGTNVQGNTYGLHFDESIWGEDADEFKPERWLDADRRVPAHAYLAFGIGPRICIGMKLAMMEEKIALAHILRKFDIVRDSAEGELRLHGSLTVTPVEVPVKIMKRK</sequence>
<dbReference type="Pfam" id="PF00067">
    <property type="entry name" value="p450"/>
    <property type="match status" value="1"/>
</dbReference>
<evidence type="ECO:0000256" key="1">
    <source>
        <dbReference type="ARBA" id="ARBA00001971"/>
    </source>
</evidence>
<evidence type="ECO:0000256" key="6">
    <source>
        <dbReference type="ARBA" id="ARBA00023004"/>
    </source>
</evidence>
<gene>
    <name evidence="10" type="ORF">PMAYCL1PPCAC_15118</name>
</gene>
<dbReference type="InterPro" id="IPR017972">
    <property type="entry name" value="Cyt_P450_CS"/>
</dbReference>
<evidence type="ECO:0000256" key="4">
    <source>
        <dbReference type="ARBA" id="ARBA00022723"/>
    </source>
</evidence>
<dbReference type="EMBL" id="BTRK01000004">
    <property type="protein sequence ID" value="GMR44923.1"/>
    <property type="molecule type" value="Genomic_DNA"/>
</dbReference>
<dbReference type="PROSITE" id="PS00086">
    <property type="entry name" value="CYTOCHROME_P450"/>
    <property type="match status" value="1"/>
</dbReference>
<dbReference type="PRINTS" id="PR00385">
    <property type="entry name" value="P450"/>
</dbReference>
<comment type="similarity">
    <text evidence="2 9">Belongs to the cytochrome P450 family.</text>
</comment>
<dbReference type="PANTHER" id="PTHR24292:SF102">
    <property type="entry name" value="CYTOCHROME P450 FAMILY-RELATED"/>
    <property type="match status" value="1"/>
</dbReference>
<dbReference type="InterPro" id="IPR002401">
    <property type="entry name" value="Cyt_P450_E_grp-I"/>
</dbReference>
<keyword evidence="7 9" id="KW-0503">Monooxygenase</keyword>
<feature type="binding site" description="axial binding residue" evidence="8">
    <location>
        <position position="441"/>
    </location>
    <ligand>
        <name>heme</name>
        <dbReference type="ChEBI" id="CHEBI:30413"/>
    </ligand>
    <ligandPart>
        <name>Fe</name>
        <dbReference type="ChEBI" id="CHEBI:18248"/>
    </ligandPart>
</feature>
<name>A0AAN5HXK7_9BILA</name>
<dbReference type="Gene3D" id="1.10.630.10">
    <property type="entry name" value="Cytochrome P450"/>
    <property type="match status" value="1"/>
</dbReference>
<dbReference type="PANTHER" id="PTHR24292">
    <property type="entry name" value="CYTOCHROME P450"/>
    <property type="match status" value="1"/>
</dbReference>